<feature type="transmembrane region" description="Helical" evidence="8">
    <location>
        <begin position="700"/>
        <end position="725"/>
    </location>
</feature>
<dbReference type="STRING" id="1265313.HRUBRA_02621"/>
<evidence type="ECO:0000256" key="8">
    <source>
        <dbReference type="SAM" id="Phobius"/>
    </source>
</evidence>
<keyword evidence="6 8" id="KW-0472">Membrane</keyword>
<dbReference type="HOGENOM" id="CLU_007829_1_1_6"/>
<evidence type="ECO:0000256" key="7">
    <source>
        <dbReference type="SAM" id="Coils"/>
    </source>
</evidence>
<keyword evidence="5 8" id="KW-1133">Transmembrane helix</keyword>
<protein>
    <submittedName>
        <fullName evidence="15">Potassium efflux system KefA protein / Small-conductance mechanosensitive channel</fullName>
    </submittedName>
</protein>
<dbReference type="eggNOG" id="COG3264">
    <property type="taxonomic scope" value="Bacteria"/>
</dbReference>
<feature type="transmembrane region" description="Helical" evidence="8">
    <location>
        <begin position="670"/>
        <end position="688"/>
    </location>
</feature>
<dbReference type="Gene3D" id="1.10.287.1260">
    <property type="match status" value="1"/>
</dbReference>
<dbReference type="InterPro" id="IPR025692">
    <property type="entry name" value="MscS_IM_dom1"/>
</dbReference>
<feature type="transmembrane region" description="Helical" evidence="8">
    <location>
        <begin position="822"/>
        <end position="842"/>
    </location>
</feature>
<feature type="transmembrane region" description="Helical" evidence="8">
    <location>
        <begin position="897"/>
        <end position="924"/>
    </location>
</feature>
<dbReference type="Pfam" id="PF21082">
    <property type="entry name" value="MS_channel_3rd"/>
    <property type="match status" value="1"/>
</dbReference>
<keyword evidence="16" id="KW-1185">Reference proteome</keyword>
<feature type="signal peptide" evidence="9">
    <location>
        <begin position="1"/>
        <end position="18"/>
    </location>
</feature>
<dbReference type="Gene3D" id="2.30.30.60">
    <property type="match status" value="1"/>
</dbReference>
<feature type="coiled-coil region" evidence="7">
    <location>
        <begin position="57"/>
        <end position="84"/>
    </location>
</feature>
<feature type="transmembrane region" description="Helical" evidence="8">
    <location>
        <begin position="635"/>
        <end position="658"/>
    </location>
</feature>
<feature type="domain" description="Mechanosensitive ion channel MscS porin" evidence="12">
    <location>
        <begin position="36"/>
        <end position="265"/>
    </location>
</feature>
<keyword evidence="9" id="KW-0732">Signal</keyword>
<feature type="domain" description="Mechanosensitive ion channel transmembrane helices 2/3" evidence="14">
    <location>
        <begin position="870"/>
        <end position="910"/>
    </location>
</feature>
<dbReference type="GO" id="GO:0005886">
    <property type="term" value="C:plasma membrane"/>
    <property type="evidence" value="ECO:0007669"/>
    <property type="project" value="UniProtKB-SubCell"/>
</dbReference>
<evidence type="ECO:0000256" key="4">
    <source>
        <dbReference type="ARBA" id="ARBA00022692"/>
    </source>
</evidence>
<feature type="transmembrane region" description="Helical" evidence="8">
    <location>
        <begin position="525"/>
        <end position="551"/>
    </location>
</feature>
<evidence type="ECO:0000256" key="1">
    <source>
        <dbReference type="ARBA" id="ARBA00004651"/>
    </source>
</evidence>
<evidence type="ECO:0000256" key="2">
    <source>
        <dbReference type="ARBA" id="ARBA00008017"/>
    </source>
</evidence>
<evidence type="ECO:0000259" key="10">
    <source>
        <dbReference type="Pfam" id="PF00924"/>
    </source>
</evidence>
<dbReference type="Proteomes" id="UP000029640">
    <property type="component" value="Unassembled WGS sequence"/>
</dbReference>
<name>A0A095VN28_9GAMM</name>
<organism evidence="15 16">
    <name type="scientific">Pseudohaliea rubra DSM 19751</name>
    <dbReference type="NCBI Taxonomy" id="1265313"/>
    <lineage>
        <taxon>Bacteria</taxon>
        <taxon>Pseudomonadati</taxon>
        <taxon>Pseudomonadota</taxon>
        <taxon>Gammaproteobacteria</taxon>
        <taxon>Cellvibrionales</taxon>
        <taxon>Halieaceae</taxon>
        <taxon>Pseudohaliea</taxon>
    </lineage>
</organism>
<gene>
    <name evidence="15" type="ORF">HRUBRA_02621</name>
</gene>
<sequence length="1094" mass="119246">MPLIILLASLAVGSKVLAQEAPTVTAGSLGTLEDAVREATALTDEERAPLLLDLQQAAQDLARAKQLRQEADSYRRAMETSTDEVERYNDLVRGMDEAPPSVEDRLGSDPDLEDIEAELDIVEARRRSLAEQRTTALAALGDRSSGDSDPQQRLAAVTAELEALQAPPAADGSLNARVSAAAQTAEQQRLEAEAEMLKLRLRATPAINAIRTAKLAWLDASLARADALLGALREAAATTRESAAARRIEETRRIAGEVDNSHPDVLALAEENISLIRDQQRLADALADARNDTAALRDLSEYIEEDYRLTQRRLEVAGLEGKLGQVMMTRLASLPDKRDIQRGTAVRNEQLADVSVNTIDTDEALRQSTRRSAYLRERFPNFEDWTRVERRVLDRLYEQRRDLLREKLEAQNALLRLLVDTNQAAAGLIEATEAYEAFLTGNLLWIRSYRFLDPAELVAQLWSLLDPAPFLSVASHWQQQLRNPATLLGLVLIALLLVNRRRILAAQQALLGVPIRPREESPRKIASGVALGVARSALLPGFLLLTAWVLASAGGDSLATEGIARGLGTAGALIFGLQLAMSVTARVGTGRRLLKWNNQKTDAVRRDLPWLSIVLPIAAGLSAFARTGWGEKSGGALAALATFTVSLAGLIYSVRLLRSGQFSGDTLGKFFLRAAALLSGAAAFMHLSGQLFAAHLYLTALGWSVAAVALTLFVMNVLQRIILIYRSRLERRQREELRAQAEAEAASDTDSERDNQLSERDIDAVASLSDAQGRLLGALRLAALATLLWFIWSPALPAITLLEDVTLWSTADPTLPEGELRPVSLATLIIAALVVTLTTLLTRHVPPLVQVLLMEYASVSAGARYAIGMLLQYVIIGVGASVSLGLIGFAWSKVQWLVAALGVGIGFGLQEIVANFISGIILLFERPIRVGDVISVSGYDGTVVNISARATVIETFEGKELLIPNKDLITGVVNNWSLTSSKLRIVIPVGVAYGSDVRKAMRILVEVARDHPAIIDDPAPVATFEDFGDNALTLWLRCYAESEFIHRWTELRTDIYERLNKAGIGIAFPQRDVHLDAAEPIPVQLVERPVVEKN</sequence>
<accession>A0A095VN28</accession>
<dbReference type="InterPro" id="IPR052702">
    <property type="entry name" value="MscS-like_channel"/>
</dbReference>
<dbReference type="InterPro" id="IPR006685">
    <property type="entry name" value="MscS_channel_2nd"/>
</dbReference>
<keyword evidence="7" id="KW-0175">Coiled coil</keyword>
<dbReference type="InterPro" id="IPR011066">
    <property type="entry name" value="MscS_channel_C_sf"/>
</dbReference>
<comment type="caution">
    <text evidence="15">The sequence shown here is derived from an EMBL/GenBank/DDBJ whole genome shotgun (WGS) entry which is preliminary data.</text>
</comment>
<feature type="chain" id="PRO_5001911973" evidence="9">
    <location>
        <begin position="19"/>
        <end position="1094"/>
    </location>
</feature>
<evidence type="ECO:0000256" key="6">
    <source>
        <dbReference type="ARBA" id="ARBA00023136"/>
    </source>
</evidence>
<feature type="transmembrane region" description="Helical" evidence="8">
    <location>
        <begin position="608"/>
        <end position="629"/>
    </location>
</feature>
<evidence type="ECO:0000256" key="3">
    <source>
        <dbReference type="ARBA" id="ARBA00022475"/>
    </source>
</evidence>
<comment type="similarity">
    <text evidence="2">Belongs to the MscS (TC 1.A.23) family.</text>
</comment>
<keyword evidence="3" id="KW-1003">Cell membrane</keyword>
<dbReference type="InterPro" id="IPR024393">
    <property type="entry name" value="MscS_porin"/>
</dbReference>
<dbReference type="Pfam" id="PF21088">
    <property type="entry name" value="MS_channel_1st"/>
    <property type="match status" value="1"/>
</dbReference>
<evidence type="ECO:0000259" key="14">
    <source>
        <dbReference type="Pfam" id="PF21088"/>
    </source>
</evidence>
<dbReference type="EMBL" id="AUVB01000084">
    <property type="protein sequence ID" value="KGE02780.1"/>
    <property type="molecule type" value="Genomic_DNA"/>
</dbReference>
<evidence type="ECO:0000256" key="5">
    <source>
        <dbReference type="ARBA" id="ARBA00022989"/>
    </source>
</evidence>
<feature type="transmembrane region" description="Helical" evidence="8">
    <location>
        <begin position="563"/>
        <end position="587"/>
    </location>
</feature>
<dbReference type="AlphaFoldDB" id="A0A095VN28"/>
<evidence type="ECO:0000259" key="11">
    <source>
        <dbReference type="Pfam" id="PF12794"/>
    </source>
</evidence>
<dbReference type="PANTHER" id="PTHR30347">
    <property type="entry name" value="POTASSIUM CHANNEL RELATED"/>
    <property type="match status" value="1"/>
</dbReference>
<feature type="transmembrane region" description="Helical" evidence="8">
    <location>
        <begin position="481"/>
        <end position="498"/>
    </location>
</feature>
<keyword evidence="4 8" id="KW-0812">Transmembrane</keyword>
<evidence type="ECO:0000259" key="13">
    <source>
        <dbReference type="Pfam" id="PF21082"/>
    </source>
</evidence>
<evidence type="ECO:0000256" key="9">
    <source>
        <dbReference type="SAM" id="SignalP"/>
    </source>
</evidence>
<dbReference type="PANTHER" id="PTHR30347:SF1">
    <property type="entry name" value="MECHANOSENSITIVE CHANNEL MSCK"/>
    <property type="match status" value="1"/>
</dbReference>
<dbReference type="InterPro" id="IPR023408">
    <property type="entry name" value="MscS_beta-dom_sf"/>
</dbReference>
<dbReference type="GO" id="GO:0008381">
    <property type="term" value="F:mechanosensitive monoatomic ion channel activity"/>
    <property type="evidence" value="ECO:0007669"/>
    <property type="project" value="UniProtKB-ARBA"/>
</dbReference>
<dbReference type="InterPro" id="IPR010920">
    <property type="entry name" value="LSM_dom_sf"/>
</dbReference>
<feature type="domain" description="Mechanosensitive ion channel inner membrane" evidence="11">
    <location>
        <begin position="486"/>
        <end position="808"/>
    </location>
</feature>
<evidence type="ECO:0000259" key="12">
    <source>
        <dbReference type="Pfam" id="PF12795"/>
    </source>
</evidence>
<dbReference type="Pfam" id="PF12794">
    <property type="entry name" value="MscS_TM"/>
    <property type="match status" value="1"/>
</dbReference>
<comment type="subcellular location">
    <subcellularLocation>
        <location evidence="1">Cell membrane</location>
        <topology evidence="1">Multi-pass membrane protein</topology>
    </subcellularLocation>
</comment>
<dbReference type="InterPro" id="IPR049278">
    <property type="entry name" value="MS_channel_C"/>
</dbReference>
<dbReference type="InterPro" id="IPR011014">
    <property type="entry name" value="MscS_channel_TM-2"/>
</dbReference>
<dbReference type="Gene3D" id="3.30.70.100">
    <property type="match status" value="1"/>
</dbReference>
<dbReference type="PATRIC" id="fig|1265313.6.peg.2584"/>
<proteinExistence type="inferred from homology"/>
<dbReference type="SUPFAM" id="SSF82689">
    <property type="entry name" value="Mechanosensitive channel protein MscS (YggB), C-terminal domain"/>
    <property type="match status" value="1"/>
</dbReference>
<dbReference type="SUPFAM" id="SSF82861">
    <property type="entry name" value="Mechanosensitive channel protein MscS (YggB), transmembrane region"/>
    <property type="match status" value="1"/>
</dbReference>
<feature type="transmembrane region" description="Helical" evidence="8">
    <location>
        <begin position="863"/>
        <end position="891"/>
    </location>
</feature>
<evidence type="ECO:0000313" key="15">
    <source>
        <dbReference type="EMBL" id="KGE02780.1"/>
    </source>
</evidence>
<feature type="domain" description="Mechanosensitive ion channel MscS C-terminal" evidence="13">
    <location>
        <begin position="985"/>
        <end position="1061"/>
    </location>
</feature>
<dbReference type="SUPFAM" id="SSF50182">
    <property type="entry name" value="Sm-like ribonucleoproteins"/>
    <property type="match status" value="1"/>
</dbReference>
<reference evidence="15 16" key="1">
    <citation type="journal article" date="2014" name="Genome Announc.">
        <title>Genome Sequence of Gammaproteobacterial Pseudohaliea rubra Type Strain DSM 19751, Isolated from Coastal Seawater of the Mediterranean Sea.</title>
        <authorList>
            <person name="Spring S."/>
            <person name="Fiebig A."/>
            <person name="Riedel T."/>
            <person name="Goker M."/>
            <person name="Klenk H.P."/>
        </authorList>
    </citation>
    <scope>NUCLEOTIDE SEQUENCE [LARGE SCALE GENOMIC DNA]</scope>
    <source>
        <strain evidence="15 16">DSM 19751</strain>
    </source>
</reference>
<dbReference type="InterPro" id="IPR049142">
    <property type="entry name" value="MS_channel_1st"/>
</dbReference>
<dbReference type="Pfam" id="PF00924">
    <property type="entry name" value="MS_channel_2nd"/>
    <property type="match status" value="1"/>
</dbReference>
<feature type="coiled-coil region" evidence="7">
    <location>
        <begin position="175"/>
        <end position="202"/>
    </location>
</feature>
<feature type="transmembrane region" description="Helical" evidence="8">
    <location>
        <begin position="781"/>
        <end position="802"/>
    </location>
</feature>
<dbReference type="Pfam" id="PF12795">
    <property type="entry name" value="MscS_porin"/>
    <property type="match status" value="1"/>
</dbReference>
<evidence type="ECO:0000313" key="16">
    <source>
        <dbReference type="Proteomes" id="UP000029640"/>
    </source>
</evidence>
<feature type="domain" description="Mechanosensitive ion channel MscS" evidence="10">
    <location>
        <begin position="912"/>
        <end position="977"/>
    </location>
</feature>